<reference evidence="4 5" key="1">
    <citation type="submission" date="2018-06" db="EMBL/GenBank/DDBJ databases">
        <title>Genomic Encyclopedia of Archaeal and Bacterial Type Strains, Phase II (KMG-II): from individual species to whole genera.</title>
        <authorList>
            <person name="Goeker M."/>
        </authorList>
    </citation>
    <scope>NUCLEOTIDE SEQUENCE [LARGE SCALE GENOMIC DNA]</scope>
    <source>
        <strain evidence="4 5">DSM 14825</strain>
    </source>
</reference>
<dbReference type="Pfam" id="PF05065">
    <property type="entry name" value="Phage_capsid"/>
    <property type="match status" value="1"/>
</dbReference>
<dbReference type="RefSeq" id="WP_111634588.1">
    <property type="nucleotide sequence ID" value="NZ_QLLR01000016.1"/>
</dbReference>
<sequence>MTEEEKVKAENEALDKVKAAAKKEAESAVKKVKEDGEKALAEQKAEFDKKVAALEKANKETQDHANDLDARLQGGLKKEKEGFKSLNEALIDAFKAQEKEIKAIVDADGVQSASLVIEVKAAIDMGVGNTIGSGTTQVSITDNTNIISTIRRRTESYLASVTVGSTAGNRAMWIEETDEQGNPLFIGEGTGKPAASVRYVEKTAVVKKLAVYGKVTTEMLADLPQLISYIQNNLAKRLELKKEDGLFAGDNVGDNLNGVKNFATPFVAGGAAASIAFVNEFDVLDAVGTQVDLAFGNPNAVYIHPTTLQKMRAIKTTTGELVYKDYLDLNGGGLMVHNMKILPTTLVPVGEFLGGDMTAVNVLFREKLNIQIGLDGNDFTNNKKTILLEQRLVQFVSANDTQVIVKGTFATALAALNKPAS</sequence>
<evidence type="ECO:0000256" key="1">
    <source>
        <dbReference type="ARBA" id="ARBA00004328"/>
    </source>
</evidence>
<dbReference type="EMBL" id="QLLR01000016">
    <property type="protein sequence ID" value="RAJ28875.1"/>
    <property type="molecule type" value="Genomic_DNA"/>
</dbReference>
<dbReference type="InterPro" id="IPR054612">
    <property type="entry name" value="Phage_capsid-like_C"/>
</dbReference>
<evidence type="ECO:0000259" key="3">
    <source>
        <dbReference type="Pfam" id="PF05065"/>
    </source>
</evidence>
<dbReference type="Gene3D" id="3.30.2400.10">
    <property type="entry name" value="Major capsid protein gp5"/>
    <property type="match status" value="1"/>
</dbReference>
<evidence type="ECO:0000313" key="5">
    <source>
        <dbReference type="Proteomes" id="UP000249754"/>
    </source>
</evidence>
<proteinExistence type="predicted"/>
<protein>
    <submittedName>
        <fullName evidence="4">HK97 family phage major capsid protein</fullName>
    </submittedName>
</protein>
<evidence type="ECO:0000256" key="2">
    <source>
        <dbReference type="SAM" id="Coils"/>
    </source>
</evidence>
<dbReference type="Gene3D" id="3.30.2320.10">
    <property type="entry name" value="hypothetical protein PF0899 domain"/>
    <property type="match status" value="1"/>
</dbReference>
<keyword evidence="2" id="KW-0175">Coiled coil</keyword>
<name>A0A327SK31_9SPHI</name>
<dbReference type="Proteomes" id="UP000249754">
    <property type="component" value="Unassembled WGS sequence"/>
</dbReference>
<feature type="domain" description="Phage capsid-like C-terminal" evidence="3">
    <location>
        <begin position="158"/>
        <end position="392"/>
    </location>
</feature>
<organism evidence="4 5">
    <name type="scientific">Pedobacter cryoconitis</name>
    <dbReference type="NCBI Taxonomy" id="188932"/>
    <lineage>
        <taxon>Bacteria</taxon>
        <taxon>Pseudomonadati</taxon>
        <taxon>Bacteroidota</taxon>
        <taxon>Sphingobacteriia</taxon>
        <taxon>Sphingobacteriales</taxon>
        <taxon>Sphingobacteriaceae</taxon>
        <taxon>Pedobacter</taxon>
    </lineage>
</organism>
<dbReference type="InterPro" id="IPR024455">
    <property type="entry name" value="Phage_capsid"/>
</dbReference>
<dbReference type="AlphaFoldDB" id="A0A327SK31"/>
<evidence type="ECO:0000313" key="4">
    <source>
        <dbReference type="EMBL" id="RAJ28875.1"/>
    </source>
</evidence>
<accession>A0A327SK31</accession>
<feature type="coiled-coil region" evidence="2">
    <location>
        <begin position="4"/>
        <end position="71"/>
    </location>
</feature>
<comment type="caution">
    <text evidence="4">The sequence shown here is derived from an EMBL/GenBank/DDBJ whole genome shotgun (WGS) entry which is preliminary data.</text>
</comment>
<dbReference type="OrthoDB" id="1100685at2"/>
<dbReference type="SUPFAM" id="SSF56563">
    <property type="entry name" value="Major capsid protein gp5"/>
    <property type="match status" value="1"/>
</dbReference>
<comment type="subcellular location">
    <subcellularLocation>
        <location evidence="1">Virion</location>
    </subcellularLocation>
</comment>
<gene>
    <name evidence="4" type="ORF">LY11_03149</name>
</gene>
<dbReference type="NCBIfam" id="TIGR01554">
    <property type="entry name" value="major_cap_HK97"/>
    <property type="match status" value="1"/>
</dbReference>